<feature type="region of interest" description="Disordered" evidence="1">
    <location>
        <begin position="193"/>
        <end position="248"/>
    </location>
</feature>
<evidence type="ECO:0000313" key="3">
    <source>
        <dbReference type="Proteomes" id="UP000274429"/>
    </source>
</evidence>
<reference evidence="2 3" key="2">
    <citation type="submission" date="2018-11" db="EMBL/GenBank/DDBJ databases">
        <authorList>
            <consortium name="Pathogen Informatics"/>
        </authorList>
    </citation>
    <scope>NUCLEOTIDE SEQUENCE [LARGE SCALE GENOMIC DNA]</scope>
</reference>
<protein>
    <submittedName>
        <fullName evidence="4">MSC domain-containing protein</fullName>
    </submittedName>
</protein>
<evidence type="ECO:0000313" key="2">
    <source>
        <dbReference type="EMBL" id="VDM34402.1"/>
    </source>
</evidence>
<dbReference type="EMBL" id="UYWX01020888">
    <property type="protein sequence ID" value="VDM34402.1"/>
    <property type="molecule type" value="Genomic_DNA"/>
</dbReference>
<gene>
    <name evidence="2" type="ORF">TTAC_LOCUS9555</name>
</gene>
<proteinExistence type="predicted"/>
<name>A0A0R3X7P5_HYDTA</name>
<accession>A0A0R3X7P5</accession>
<reference evidence="4" key="1">
    <citation type="submission" date="2017-02" db="UniProtKB">
        <authorList>
            <consortium name="WormBaseParasite"/>
        </authorList>
    </citation>
    <scope>IDENTIFICATION</scope>
</reference>
<dbReference type="OrthoDB" id="6284556at2759"/>
<organism evidence="4">
    <name type="scientific">Hydatigena taeniaeformis</name>
    <name type="common">Feline tapeworm</name>
    <name type="synonym">Taenia taeniaeformis</name>
    <dbReference type="NCBI Taxonomy" id="6205"/>
    <lineage>
        <taxon>Eukaryota</taxon>
        <taxon>Metazoa</taxon>
        <taxon>Spiralia</taxon>
        <taxon>Lophotrochozoa</taxon>
        <taxon>Platyhelminthes</taxon>
        <taxon>Cestoda</taxon>
        <taxon>Eucestoda</taxon>
        <taxon>Cyclophyllidea</taxon>
        <taxon>Taeniidae</taxon>
        <taxon>Hydatigera</taxon>
    </lineage>
</organism>
<feature type="region of interest" description="Disordered" evidence="1">
    <location>
        <begin position="301"/>
        <end position="326"/>
    </location>
</feature>
<dbReference type="Proteomes" id="UP000274429">
    <property type="component" value="Unassembled WGS sequence"/>
</dbReference>
<evidence type="ECO:0000313" key="4">
    <source>
        <dbReference type="WBParaSite" id="TTAC_0000957001-mRNA-1"/>
    </source>
</evidence>
<keyword evidence="3" id="KW-1185">Reference proteome</keyword>
<feature type="compositionally biased region" description="Low complexity" evidence="1">
    <location>
        <begin position="206"/>
        <end position="216"/>
    </location>
</feature>
<feature type="compositionally biased region" description="Basic residues" evidence="1">
    <location>
        <begin position="196"/>
        <end position="205"/>
    </location>
</feature>
<dbReference type="AlphaFoldDB" id="A0A0R3X7P5"/>
<feature type="compositionally biased region" description="Pro residues" evidence="1">
    <location>
        <begin position="217"/>
        <end position="226"/>
    </location>
</feature>
<dbReference type="WBParaSite" id="TTAC_0000957001-mRNA-1">
    <property type="protein sequence ID" value="TTAC_0000957001-mRNA-1"/>
    <property type="gene ID" value="TTAC_0000957001"/>
</dbReference>
<sequence length="496" mass="53463">MLTDSLKPEYYRNKGRPPLTGLSDHYQHCHFFGSTTNGNAAISTTTEDLLLMDTNSSTTGFLRQASLSSASLLGDLNGKPLFYMPALSADVDPLLPVSESSSKSSPSSCSDASLIAPTNSVPDTASTSLSPQLNLVGRLVIGEFFTCITFIDDILDFEERSSRLRHLREGVVTMCSLVVQRFGLQDLSKVTVSSRRSTKSKHRRNQTNNSSLSSPQSPSPPKPPKSSTPEKFLPKVCSTTSSSKVEEVEEEKATVTVTVDAIPVIKVSDSSDTNNAVLENGNEEVDDDEGGFIMVTTKKRNRQARSAAKANNASGHRFTRPQHPALLSPLPPTPLPPRKLLSPLQSNKATSKAGQLYAQRMDKFHKNSGLDFSTYASLVLLVVVVGAIALRTSHLTLTTHLVDTQALPLFPVAKTSEEVVVRTAEVCESPSVFSLLLPHPPPPSPLPHTSFLSLPSIASSFADPVGLSFYESGLSSSPSSYLYLSSLFLIAVASIW</sequence>
<evidence type="ECO:0000256" key="1">
    <source>
        <dbReference type="SAM" id="MobiDB-lite"/>
    </source>
</evidence>